<dbReference type="EMBL" id="JALLBG020000088">
    <property type="protein sequence ID" value="KAL3766160.1"/>
    <property type="molecule type" value="Genomic_DNA"/>
</dbReference>
<proteinExistence type="predicted"/>
<keyword evidence="3" id="KW-1185">Reference proteome</keyword>
<protein>
    <recommendedName>
        <fullName evidence="4">Pectate lyase</fullName>
    </recommendedName>
</protein>
<evidence type="ECO:0000256" key="1">
    <source>
        <dbReference type="SAM" id="SignalP"/>
    </source>
</evidence>
<evidence type="ECO:0000313" key="3">
    <source>
        <dbReference type="Proteomes" id="UP001530293"/>
    </source>
</evidence>
<feature type="chain" id="PRO_5044838941" description="Pectate lyase" evidence="1">
    <location>
        <begin position="19"/>
        <end position="242"/>
    </location>
</feature>
<dbReference type="Proteomes" id="UP001530293">
    <property type="component" value="Unassembled WGS sequence"/>
</dbReference>
<evidence type="ECO:0008006" key="4">
    <source>
        <dbReference type="Google" id="ProtNLM"/>
    </source>
</evidence>
<organism evidence="2 3">
    <name type="scientific">Discostella pseudostelligera</name>
    <dbReference type="NCBI Taxonomy" id="259834"/>
    <lineage>
        <taxon>Eukaryota</taxon>
        <taxon>Sar</taxon>
        <taxon>Stramenopiles</taxon>
        <taxon>Ochrophyta</taxon>
        <taxon>Bacillariophyta</taxon>
        <taxon>Coscinodiscophyceae</taxon>
        <taxon>Thalassiosirophycidae</taxon>
        <taxon>Stephanodiscales</taxon>
        <taxon>Stephanodiscaceae</taxon>
        <taxon>Discostella</taxon>
    </lineage>
</organism>
<comment type="caution">
    <text evidence="2">The sequence shown here is derived from an EMBL/GenBank/DDBJ whole genome shotgun (WGS) entry which is preliminary data.</text>
</comment>
<evidence type="ECO:0000313" key="2">
    <source>
        <dbReference type="EMBL" id="KAL3766160.1"/>
    </source>
</evidence>
<name>A0ABD3MQ78_9STRA</name>
<dbReference type="AlphaFoldDB" id="A0ABD3MQ78"/>
<gene>
    <name evidence="2" type="ORF">ACHAWU_004160</name>
</gene>
<sequence>MMLRLIILLSSSVVQVMSADMAPITLDDIVEAKSARLMKNKEDIDVQSTYHEDEIKGTGDASDEFAARLVRNRGPITAKIIASGSHSRYCDNDVGDDCSVAFSLVAWKFAGDEGTVHGTMEELFDDGTGGLKVDVDCMTRKDNEAIVGGAVKEANERHPVGKGSGRRAYVKVVDNGSSGMDIVSNIFFDDGINSHCSNPSMGDEFDMNYESNVSVARVSVCSKRGDWEQCLEKSKLNQAVVQ</sequence>
<keyword evidence="1" id="KW-0732">Signal</keyword>
<accession>A0ABD3MQ78</accession>
<reference evidence="2 3" key="1">
    <citation type="submission" date="2024-10" db="EMBL/GenBank/DDBJ databases">
        <title>Updated reference genomes for cyclostephanoid diatoms.</title>
        <authorList>
            <person name="Roberts W.R."/>
            <person name="Alverson A.J."/>
        </authorList>
    </citation>
    <scope>NUCLEOTIDE SEQUENCE [LARGE SCALE GENOMIC DNA]</scope>
    <source>
        <strain evidence="2 3">AJA232-27</strain>
    </source>
</reference>
<feature type="signal peptide" evidence="1">
    <location>
        <begin position="1"/>
        <end position="18"/>
    </location>
</feature>